<evidence type="ECO:0000256" key="1">
    <source>
        <dbReference type="ARBA" id="ARBA00023157"/>
    </source>
</evidence>
<dbReference type="GO" id="GO:0004222">
    <property type="term" value="F:metalloendopeptidase activity"/>
    <property type="evidence" value="ECO:0007669"/>
    <property type="project" value="UniProtKB-UniRule"/>
</dbReference>
<sequence>MFSFISRAYDDNGFHSFKPRWRLQQETRQKLRSICTDGDQCKQTSLEAASRREAIRQHFVEFGSGQRSADDVDQHLDLIFEAKKAVLAQNGLLDVIEPHNDGLFGGDLLLNEEQARWIIDQAAKKANNDFDSTFNKQKRKSKTASQRASALALDSFPGNRWPTTTVNYFIGPRFTASQASAIIDGLTMLADGTCLKFVRIYKLMRPVLRFAPIENADPGLYIKKFQDAWQKNQDLIRAVIAHETMHIFGFMHEHTRYDRDDFITVNWTNVDPQALDVFTKDDPEQVNPFCITYNYQSIMHYDSYVGAKDYRYPSFTTKVRPKYHLSRIGNYPSPSRRDILLINKLYCLSDS</sequence>
<feature type="active site" evidence="2">
    <location>
        <position position="243"/>
    </location>
</feature>
<dbReference type="GO" id="GO:0006508">
    <property type="term" value="P:proteolysis"/>
    <property type="evidence" value="ECO:0007669"/>
    <property type="project" value="UniProtKB-KW"/>
</dbReference>
<dbReference type="Gene3D" id="3.40.390.10">
    <property type="entry name" value="Collagenase (Catalytic Domain)"/>
    <property type="match status" value="1"/>
</dbReference>
<evidence type="ECO:0000256" key="2">
    <source>
        <dbReference type="PROSITE-ProRule" id="PRU01211"/>
    </source>
</evidence>
<dbReference type="GO" id="GO:0008270">
    <property type="term" value="F:zinc ion binding"/>
    <property type="evidence" value="ECO:0007669"/>
    <property type="project" value="UniProtKB-UniRule"/>
</dbReference>
<proteinExistence type="predicted"/>
<dbReference type="PANTHER" id="PTHR10127:SF802">
    <property type="entry name" value="ZINC METALLOPROTEINASE NAS-10"/>
    <property type="match status" value="1"/>
</dbReference>
<dbReference type="InterPro" id="IPR024079">
    <property type="entry name" value="MetalloPept_cat_dom_sf"/>
</dbReference>
<keyword evidence="2 3" id="KW-0645">Protease</keyword>
<feature type="binding site" evidence="2">
    <location>
        <position position="246"/>
    </location>
    <ligand>
        <name>Zn(2+)</name>
        <dbReference type="ChEBI" id="CHEBI:29105"/>
        <note>catalytic</note>
    </ligand>
</feature>
<keyword evidence="2 3" id="KW-0482">Metalloprotease</keyword>
<protein>
    <recommendedName>
        <fullName evidence="3">Metalloendopeptidase</fullName>
        <ecNumber evidence="3">3.4.24.-</ecNumber>
    </recommendedName>
</protein>
<evidence type="ECO:0000259" key="4">
    <source>
        <dbReference type="PROSITE" id="PS51864"/>
    </source>
</evidence>
<dbReference type="PANTHER" id="PTHR10127">
    <property type="entry name" value="DISCOIDIN, CUB, EGF, LAMININ , AND ZINC METALLOPROTEASE DOMAIN CONTAINING"/>
    <property type="match status" value="1"/>
</dbReference>
<feature type="binding site" evidence="2">
    <location>
        <position position="242"/>
    </location>
    <ligand>
        <name>Zn(2+)</name>
        <dbReference type="ChEBI" id="CHEBI:29105"/>
        <note>catalytic</note>
    </ligand>
</feature>
<organism evidence="5 6">
    <name type="scientific">Romanomermis culicivorax</name>
    <name type="common">Nematode worm</name>
    <dbReference type="NCBI Taxonomy" id="13658"/>
    <lineage>
        <taxon>Eukaryota</taxon>
        <taxon>Metazoa</taxon>
        <taxon>Ecdysozoa</taxon>
        <taxon>Nematoda</taxon>
        <taxon>Enoplea</taxon>
        <taxon>Dorylaimia</taxon>
        <taxon>Mermithida</taxon>
        <taxon>Mermithoidea</taxon>
        <taxon>Mermithidae</taxon>
        <taxon>Romanomermis</taxon>
    </lineage>
</organism>
<evidence type="ECO:0000313" key="6">
    <source>
        <dbReference type="WBParaSite" id="nRc.2.0.1.t25814-RA"/>
    </source>
</evidence>
<dbReference type="AlphaFoldDB" id="A0A915JI42"/>
<dbReference type="Pfam" id="PF01400">
    <property type="entry name" value="Astacin"/>
    <property type="match status" value="1"/>
</dbReference>
<dbReference type="WBParaSite" id="nRc.2.0.1.t25814-RA">
    <property type="protein sequence ID" value="nRc.2.0.1.t25814-RA"/>
    <property type="gene ID" value="nRc.2.0.1.g25814"/>
</dbReference>
<keyword evidence="5" id="KW-1185">Reference proteome</keyword>
<dbReference type="SMART" id="SM00235">
    <property type="entry name" value="ZnMc"/>
    <property type="match status" value="1"/>
</dbReference>
<evidence type="ECO:0000256" key="3">
    <source>
        <dbReference type="RuleBase" id="RU361183"/>
    </source>
</evidence>
<keyword evidence="2 3" id="KW-0479">Metal-binding</keyword>
<dbReference type="InterPro" id="IPR006026">
    <property type="entry name" value="Peptidase_Metallo"/>
</dbReference>
<keyword evidence="2 3" id="KW-0378">Hydrolase</keyword>
<dbReference type="Proteomes" id="UP000887565">
    <property type="component" value="Unplaced"/>
</dbReference>
<comment type="cofactor">
    <cofactor evidence="2 3">
        <name>Zn(2+)</name>
        <dbReference type="ChEBI" id="CHEBI:29105"/>
    </cofactor>
    <text evidence="2 3">Binds 1 zinc ion per subunit.</text>
</comment>
<dbReference type="PRINTS" id="PR00480">
    <property type="entry name" value="ASTACIN"/>
</dbReference>
<feature type="binding site" evidence="2">
    <location>
        <position position="252"/>
    </location>
    <ligand>
        <name>Zn(2+)</name>
        <dbReference type="ChEBI" id="CHEBI:29105"/>
        <note>catalytic</note>
    </ligand>
</feature>
<name>A0A915JI42_ROMCU</name>
<feature type="domain" description="Peptidase M12A" evidence="4">
    <location>
        <begin position="149"/>
        <end position="348"/>
    </location>
</feature>
<keyword evidence="1" id="KW-1015">Disulfide bond</keyword>
<dbReference type="PROSITE" id="PS51864">
    <property type="entry name" value="ASTACIN"/>
    <property type="match status" value="1"/>
</dbReference>
<comment type="caution">
    <text evidence="2">Lacks conserved residue(s) required for the propagation of feature annotation.</text>
</comment>
<evidence type="ECO:0000313" key="5">
    <source>
        <dbReference type="Proteomes" id="UP000887565"/>
    </source>
</evidence>
<dbReference type="EC" id="3.4.24.-" evidence="3"/>
<reference evidence="6" key="1">
    <citation type="submission" date="2022-11" db="UniProtKB">
        <authorList>
            <consortium name="WormBaseParasite"/>
        </authorList>
    </citation>
    <scope>IDENTIFICATION</scope>
</reference>
<keyword evidence="2 3" id="KW-0862">Zinc</keyword>
<dbReference type="InterPro" id="IPR001506">
    <property type="entry name" value="Peptidase_M12A"/>
</dbReference>
<accession>A0A915JI42</accession>
<dbReference type="SUPFAM" id="SSF55486">
    <property type="entry name" value="Metalloproteases ('zincins'), catalytic domain"/>
    <property type="match status" value="1"/>
</dbReference>